<organism evidence="1 2">
    <name type="scientific">Anaplasma phagocytophilum</name>
    <name type="common">Ehrlichia phagocytophila</name>
    <dbReference type="NCBI Taxonomy" id="948"/>
    <lineage>
        <taxon>Bacteria</taxon>
        <taxon>Pseudomonadati</taxon>
        <taxon>Pseudomonadota</taxon>
        <taxon>Alphaproteobacteria</taxon>
        <taxon>Rickettsiales</taxon>
        <taxon>Anaplasmataceae</taxon>
        <taxon>Anaplasma</taxon>
        <taxon>phagocytophilum group</taxon>
    </lineage>
</organism>
<comment type="caution">
    <text evidence="1">The sequence shown here is derived from an EMBL/GenBank/DDBJ whole genome shotgun (WGS) entry which is preliminary data.</text>
</comment>
<evidence type="ECO:0000313" key="2">
    <source>
        <dbReference type="Proteomes" id="UP000078419"/>
    </source>
</evidence>
<dbReference type="AlphaFoldDB" id="A0AA45US65"/>
<protein>
    <submittedName>
        <fullName evidence="1">Uncharacterized protein</fullName>
    </submittedName>
</protein>
<reference evidence="2" key="1">
    <citation type="submission" date="2016-03" db="EMBL/GenBank/DDBJ databases">
        <authorList>
            <person name="Loux Valentin"/>
        </authorList>
    </citation>
    <scope>NUCLEOTIDE SEQUENCE [LARGE SCALE GENOMIC DNA]</scope>
    <source>
        <strain evidence="2">C1</strain>
    </source>
</reference>
<evidence type="ECO:0000313" key="1">
    <source>
        <dbReference type="EMBL" id="SBO13861.1"/>
    </source>
</evidence>
<proteinExistence type="predicted"/>
<name>A0AA45US65_ANAPH</name>
<dbReference type="EMBL" id="FLLR01000005">
    <property type="protein sequence ID" value="SBO13861.1"/>
    <property type="molecule type" value="Genomic_DNA"/>
</dbReference>
<accession>A0AA45US65</accession>
<gene>
    <name evidence="1" type="ORF">ANAPC1_00199</name>
</gene>
<sequence>MGSCRGKNWCIAVQIFRAGYAVVGVLPLPTDVLLSATIWEYRSFYSDVDQSCMQSKRNLFDVNIGVVLAGCTAVPSLCVCCVGAAREKCIIKEAKLLWYGR</sequence>
<dbReference type="Proteomes" id="UP000078419">
    <property type="component" value="Unassembled WGS sequence"/>
</dbReference>